<comment type="caution">
    <text evidence="4">The sequence shown here is derived from an EMBL/GenBank/DDBJ whole genome shotgun (WGS) entry which is preliminary data.</text>
</comment>
<dbReference type="Pfam" id="PF20266">
    <property type="entry name" value="Mab-21_C"/>
    <property type="match status" value="1"/>
</dbReference>
<name>A0AA88Y3I8_PINIB</name>
<dbReference type="Proteomes" id="UP001186944">
    <property type="component" value="Unassembled WGS sequence"/>
</dbReference>
<evidence type="ECO:0000313" key="5">
    <source>
        <dbReference type="Proteomes" id="UP001186944"/>
    </source>
</evidence>
<comment type="similarity">
    <text evidence="1">Belongs to the mab-21 family.</text>
</comment>
<dbReference type="InterPro" id="IPR024810">
    <property type="entry name" value="MAB21L/cGLR"/>
</dbReference>
<dbReference type="Gene3D" id="1.10.1410.40">
    <property type="match status" value="1"/>
</dbReference>
<dbReference type="SMART" id="SM01265">
    <property type="entry name" value="Mab-21"/>
    <property type="match status" value="1"/>
</dbReference>
<organism evidence="4 5">
    <name type="scientific">Pinctada imbricata</name>
    <name type="common">Atlantic pearl-oyster</name>
    <name type="synonym">Pinctada martensii</name>
    <dbReference type="NCBI Taxonomy" id="66713"/>
    <lineage>
        <taxon>Eukaryota</taxon>
        <taxon>Metazoa</taxon>
        <taxon>Spiralia</taxon>
        <taxon>Lophotrochozoa</taxon>
        <taxon>Mollusca</taxon>
        <taxon>Bivalvia</taxon>
        <taxon>Autobranchia</taxon>
        <taxon>Pteriomorphia</taxon>
        <taxon>Pterioida</taxon>
        <taxon>Pterioidea</taxon>
        <taxon>Pteriidae</taxon>
        <taxon>Pinctada</taxon>
    </lineage>
</organism>
<evidence type="ECO:0000259" key="3">
    <source>
        <dbReference type="Pfam" id="PF20266"/>
    </source>
</evidence>
<dbReference type="Pfam" id="PF03281">
    <property type="entry name" value="Mab-21"/>
    <property type="match status" value="1"/>
</dbReference>
<dbReference type="InterPro" id="IPR046903">
    <property type="entry name" value="Mab-21-like_nuc_Trfase"/>
</dbReference>
<protein>
    <recommendedName>
        <fullName evidence="6">Mab-21-like HhH/H2TH-like domain-containing protein</fullName>
    </recommendedName>
</protein>
<dbReference type="PANTHER" id="PTHR10656:SF69">
    <property type="entry name" value="MAB-21-LIKE HHH_H2TH-LIKE DOMAIN-CONTAINING PROTEIN"/>
    <property type="match status" value="1"/>
</dbReference>
<dbReference type="AlphaFoldDB" id="A0AA88Y3I8"/>
<gene>
    <name evidence="4" type="ORF">FSP39_014211</name>
</gene>
<evidence type="ECO:0000313" key="4">
    <source>
        <dbReference type="EMBL" id="KAK3093335.1"/>
    </source>
</evidence>
<evidence type="ECO:0000259" key="2">
    <source>
        <dbReference type="Pfam" id="PF03281"/>
    </source>
</evidence>
<feature type="domain" description="Mab-21-like nucleotidyltransferase" evidence="2">
    <location>
        <begin position="151"/>
        <end position="219"/>
    </location>
</feature>
<dbReference type="InterPro" id="IPR046906">
    <property type="entry name" value="Mab-21_HhH/H2TH-like"/>
</dbReference>
<dbReference type="PANTHER" id="PTHR10656">
    <property type="entry name" value="CELL FATE DETERMINING PROTEIN MAB21-RELATED"/>
    <property type="match status" value="1"/>
</dbReference>
<evidence type="ECO:0000256" key="1">
    <source>
        <dbReference type="ARBA" id="ARBA00008307"/>
    </source>
</evidence>
<evidence type="ECO:0008006" key="6">
    <source>
        <dbReference type="Google" id="ProtNLM"/>
    </source>
</evidence>
<feature type="domain" description="Mab-21-like HhH/H2TH-like" evidence="3">
    <location>
        <begin position="248"/>
        <end position="315"/>
    </location>
</feature>
<reference evidence="4" key="1">
    <citation type="submission" date="2019-08" db="EMBL/GenBank/DDBJ databases">
        <title>The improved chromosome-level genome for the pearl oyster Pinctada fucata martensii using PacBio sequencing and Hi-C.</title>
        <authorList>
            <person name="Zheng Z."/>
        </authorList>
    </citation>
    <scope>NUCLEOTIDE SEQUENCE</scope>
    <source>
        <strain evidence="4">ZZ-2019</strain>
        <tissue evidence="4">Adductor muscle</tissue>
    </source>
</reference>
<proteinExistence type="inferred from homology"/>
<sequence length="660" mass="76759">MDLSTRLSYLFGTEQYVKWRRQLVFLRETITDYRERELKRHVICSGSLGEGVAYPTSDDDVMFSMTNIRVVNTYREATRAGDVLMVPTVFSPGYCRLLDVKGSYPDYFICTIHGMPFVSSSLWKQCFTEGEKQIHGPCLSGTNGIDEFDHAYCIPCYTWPDIANDWDIRERFYSWPSCEMIQRIIRNGCHVVPIGHTDSHYSIHEWRISFSVAERTLMHSFSHTQFLVYNLLRLTLKGVIEKAFPGVLCSYFMKTTLFYTAENTPIEFWRVDNIETCFRVCLSVLYGYVDNIYFPNYFIPEYNMIKRKVNLSNRHQILDMLRIHHLIGVVGIIHLSGESSSLRVSLSKEVIEYNLDKEFMLSAHLCKVLIEIEDLFNILPHENTACCMLNLYTFWSMLKCNRTFLESELKQIVWKKGINSCCLKLMDQLFTSSGMNKQYIRLYKTLEALLRKGYDRDVTTGKLIMATYMYLVGKRESALCVIRQLLSDYPPYAIDNWTVELKVQSYMNVMCGRGFTLRYKIRHASAPRYRLYKDCLNAFPSPLKILITIITAFPLDPLTYAYFLESLCHAHYQNQISLMKSLRCLVNHLDDLTVDDDIAFTRMCVGIIKCVQGDNQSACRWMGSVFAMKDTLPPPFNEKFSRSVLTYTACLLNRKFQSVE</sequence>
<dbReference type="EMBL" id="VSWD01000009">
    <property type="protein sequence ID" value="KAK3093335.1"/>
    <property type="molecule type" value="Genomic_DNA"/>
</dbReference>
<keyword evidence="5" id="KW-1185">Reference proteome</keyword>
<accession>A0AA88Y3I8</accession>